<sequence length="52" mass="5927">MTKVKNDQETNKTDRQTDNLSRAAVLEVHSTPVRLQVPARSNFAVVKPLFKF</sequence>
<name>A0A6H1Q9M3_PSEAI</name>
<feature type="region of interest" description="Disordered" evidence="1">
    <location>
        <begin position="1"/>
        <end position="20"/>
    </location>
</feature>
<geneLocation type="plasmid" evidence="2">
    <name>p201330-IMP</name>
</geneLocation>
<protein>
    <submittedName>
        <fullName evidence="2">Uncharacterized protein</fullName>
    </submittedName>
</protein>
<feature type="compositionally biased region" description="Basic and acidic residues" evidence="1">
    <location>
        <begin position="1"/>
        <end position="17"/>
    </location>
</feature>
<keyword evidence="2" id="KW-0614">Plasmid</keyword>
<accession>A0A6H1Q9M3</accession>
<dbReference type="AlphaFoldDB" id="A0A6H1Q9M3"/>
<dbReference type="EMBL" id="MN961671">
    <property type="protein sequence ID" value="QIZ23362.1"/>
    <property type="molecule type" value="Genomic_DNA"/>
</dbReference>
<organism evidence="2">
    <name type="scientific">Pseudomonas aeruginosa</name>
    <dbReference type="NCBI Taxonomy" id="287"/>
    <lineage>
        <taxon>Bacteria</taxon>
        <taxon>Pseudomonadati</taxon>
        <taxon>Pseudomonadota</taxon>
        <taxon>Gammaproteobacteria</taxon>
        <taxon>Pseudomonadales</taxon>
        <taxon>Pseudomonadaceae</taxon>
        <taxon>Pseudomonas</taxon>
    </lineage>
</organism>
<evidence type="ECO:0000313" key="2">
    <source>
        <dbReference type="EMBL" id="QIZ23362.1"/>
    </source>
</evidence>
<reference evidence="2" key="1">
    <citation type="submission" date="2020-01" db="EMBL/GenBank/DDBJ databases">
        <authorList>
            <person name="Zhou D."/>
        </authorList>
    </citation>
    <scope>NUCLEOTIDE SEQUENCE</scope>
    <source>
        <strain evidence="2">201330</strain>
        <plasmid evidence="2">p201330-IMP</plasmid>
    </source>
</reference>
<proteinExistence type="predicted"/>
<evidence type="ECO:0000256" key="1">
    <source>
        <dbReference type="SAM" id="MobiDB-lite"/>
    </source>
</evidence>